<dbReference type="SUPFAM" id="SSF51905">
    <property type="entry name" value="FAD/NAD(P)-binding domain"/>
    <property type="match status" value="1"/>
</dbReference>
<evidence type="ECO:0000313" key="4">
    <source>
        <dbReference type="Proteomes" id="UP001152888"/>
    </source>
</evidence>
<name>A0A9P0PMQ6_ACAOB</name>
<dbReference type="GO" id="GO:0016491">
    <property type="term" value="F:oxidoreductase activity"/>
    <property type="evidence" value="ECO:0007669"/>
    <property type="project" value="InterPro"/>
</dbReference>
<feature type="domain" description="PiggyBac transposable element-derived protein" evidence="2">
    <location>
        <begin position="15"/>
        <end position="92"/>
    </location>
</feature>
<dbReference type="EMBL" id="CAKOFQ010007132">
    <property type="protein sequence ID" value="CAH1992023.1"/>
    <property type="molecule type" value="Genomic_DNA"/>
</dbReference>
<dbReference type="OrthoDB" id="9982100at2759"/>
<gene>
    <name evidence="3" type="ORF">ACAOBT_LOCUS20629</name>
</gene>
<protein>
    <submittedName>
        <fullName evidence="3">Uncharacterized protein</fullName>
    </submittedName>
</protein>
<dbReference type="Proteomes" id="UP001152888">
    <property type="component" value="Unassembled WGS sequence"/>
</dbReference>
<organism evidence="3 4">
    <name type="scientific">Acanthoscelides obtectus</name>
    <name type="common">Bean weevil</name>
    <name type="synonym">Bruchus obtectus</name>
    <dbReference type="NCBI Taxonomy" id="200917"/>
    <lineage>
        <taxon>Eukaryota</taxon>
        <taxon>Metazoa</taxon>
        <taxon>Ecdysozoa</taxon>
        <taxon>Arthropoda</taxon>
        <taxon>Hexapoda</taxon>
        <taxon>Insecta</taxon>
        <taxon>Pterygota</taxon>
        <taxon>Neoptera</taxon>
        <taxon>Endopterygota</taxon>
        <taxon>Coleoptera</taxon>
        <taxon>Polyphaga</taxon>
        <taxon>Cucujiformia</taxon>
        <taxon>Chrysomeloidea</taxon>
        <taxon>Chrysomelidae</taxon>
        <taxon>Bruchinae</taxon>
        <taxon>Bruchini</taxon>
        <taxon>Acanthoscelides</taxon>
    </lineage>
</organism>
<feature type="domain" description="Amine oxidase" evidence="1">
    <location>
        <begin position="116"/>
        <end position="186"/>
    </location>
</feature>
<reference evidence="3" key="1">
    <citation type="submission" date="2022-03" db="EMBL/GenBank/DDBJ databases">
        <authorList>
            <person name="Sayadi A."/>
        </authorList>
    </citation>
    <scope>NUCLEOTIDE SEQUENCE</scope>
</reference>
<evidence type="ECO:0000259" key="1">
    <source>
        <dbReference type="Pfam" id="PF01593"/>
    </source>
</evidence>
<dbReference type="Pfam" id="PF01593">
    <property type="entry name" value="Amino_oxidase"/>
    <property type="match status" value="1"/>
</dbReference>
<dbReference type="AlphaFoldDB" id="A0A9P0PMQ6"/>
<keyword evidence="4" id="KW-1185">Reference proteome</keyword>
<evidence type="ECO:0000259" key="2">
    <source>
        <dbReference type="Pfam" id="PF13843"/>
    </source>
</evidence>
<proteinExistence type="predicted"/>
<evidence type="ECO:0000313" key="3">
    <source>
        <dbReference type="EMBL" id="CAH1992023.1"/>
    </source>
</evidence>
<dbReference type="InterPro" id="IPR036188">
    <property type="entry name" value="FAD/NAD-bd_sf"/>
</dbReference>
<dbReference type="Pfam" id="PF13843">
    <property type="entry name" value="DDE_Tnp_1_7"/>
    <property type="match status" value="1"/>
</dbReference>
<sequence length="198" mass="22667">MKIERQRGKYVANCGFVNETDVEEILALIGLLSLTGCRKDNHLTTAEMWSKHGPEVYRCVMSETRFRFLISCLRFDVKTMRDREDKFSPVQGVGSSRWKAQSLLFIIFMDDLIKRCRQTIFVGYRKSQKVELEESAFADDSVLVTVRNGYSCVPVALAEGLDIKLNAAVRKVEYNHRGVEVTVYNPRNPSTTNTYHGE</sequence>
<comment type="caution">
    <text evidence="3">The sequence shown here is derived from an EMBL/GenBank/DDBJ whole genome shotgun (WGS) entry which is preliminary data.</text>
</comment>
<dbReference type="InterPro" id="IPR002937">
    <property type="entry name" value="Amino_oxidase"/>
</dbReference>
<dbReference type="InterPro" id="IPR029526">
    <property type="entry name" value="PGBD"/>
</dbReference>
<accession>A0A9P0PMQ6</accession>